<comment type="caution">
    <text evidence="1">The sequence shown here is derived from an EMBL/GenBank/DDBJ whole genome shotgun (WGS) entry which is preliminary data.</text>
</comment>
<reference evidence="1 2" key="1">
    <citation type="journal article" date="2022" name="Plant J.">
        <title>Chromosome-level genome of Camellia lanceoleosa provides a valuable resource for understanding genome evolution and self-incompatibility.</title>
        <authorList>
            <person name="Gong W."/>
            <person name="Xiao S."/>
            <person name="Wang L."/>
            <person name="Liao Z."/>
            <person name="Chang Y."/>
            <person name="Mo W."/>
            <person name="Hu G."/>
            <person name="Li W."/>
            <person name="Zhao G."/>
            <person name="Zhu H."/>
            <person name="Hu X."/>
            <person name="Ji K."/>
            <person name="Xiang X."/>
            <person name="Song Q."/>
            <person name="Yuan D."/>
            <person name="Jin S."/>
            <person name="Zhang L."/>
        </authorList>
    </citation>
    <scope>NUCLEOTIDE SEQUENCE [LARGE SCALE GENOMIC DNA]</scope>
    <source>
        <strain evidence="1">SQ_2022a</strain>
    </source>
</reference>
<organism evidence="1 2">
    <name type="scientific">Camellia lanceoleosa</name>
    <dbReference type="NCBI Taxonomy" id="1840588"/>
    <lineage>
        <taxon>Eukaryota</taxon>
        <taxon>Viridiplantae</taxon>
        <taxon>Streptophyta</taxon>
        <taxon>Embryophyta</taxon>
        <taxon>Tracheophyta</taxon>
        <taxon>Spermatophyta</taxon>
        <taxon>Magnoliopsida</taxon>
        <taxon>eudicotyledons</taxon>
        <taxon>Gunneridae</taxon>
        <taxon>Pentapetalae</taxon>
        <taxon>asterids</taxon>
        <taxon>Ericales</taxon>
        <taxon>Theaceae</taxon>
        <taxon>Camellia</taxon>
    </lineage>
</organism>
<evidence type="ECO:0000313" key="2">
    <source>
        <dbReference type="Proteomes" id="UP001060215"/>
    </source>
</evidence>
<protein>
    <submittedName>
        <fullName evidence="1">Uncharacterized protein</fullName>
    </submittedName>
</protein>
<name>A0ACC0FM44_9ERIC</name>
<dbReference type="EMBL" id="CM045771">
    <property type="protein sequence ID" value="KAI7989609.1"/>
    <property type="molecule type" value="Genomic_DNA"/>
</dbReference>
<proteinExistence type="predicted"/>
<sequence>MEMEKGEKQVAVRERYLEAKTGAHYVRGIVLRRRRASKSCLKKAPESCLKKAKRSFGVVSAERTRVIFSEVVLGGGLRCSAEIENGVREIKVHLQRIERDCRICRLSLESTNPENTSVYAYLLESVNTSALGNTTVMKRFRLHLFPIIHLLNYVA</sequence>
<keyword evidence="2" id="KW-1185">Reference proteome</keyword>
<evidence type="ECO:0000313" key="1">
    <source>
        <dbReference type="EMBL" id="KAI7989609.1"/>
    </source>
</evidence>
<dbReference type="Proteomes" id="UP001060215">
    <property type="component" value="Chromosome 14"/>
</dbReference>
<gene>
    <name evidence="1" type="ORF">LOK49_LG13G02822</name>
</gene>
<accession>A0ACC0FM44</accession>